<dbReference type="PROSITE" id="PS51208">
    <property type="entry name" value="AUTOTRANSPORTER"/>
    <property type="match status" value="1"/>
</dbReference>
<dbReference type="InterPro" id="IPR012332">
    <property type="entry name" value="Autotransporter_pectin_lyase_C"/>
</dbReference>
<feature type="chain" id="PRO_5014763971" description="Autotransporter domain-containing protein" evidence="3">
    <location>
        <begin position="50"/>
        <end position="1374"/>
    </location>
</feature>
<accession>A0A2N9XCJ9</accession>
<dbReference type="SMART" id="SM00869">
    <property type="entry name" value="Autotransporter"/>
    <property type="match status" value="1"/>
</dbReference>
<dbReference type="EMBL" id="MEIP01000026">
    <property type="protein sequence ID" value="PIT44372.1"/>
    <property type="molecule type" value="Genomic_DNA"/>
</dbReference>
<feature type="compositionally biased region" description="Pro residues" evidence="2">
    <location>
        <begin position="1002"/>
        <end position="1035"/>
    </location>
</feature>
<dbReference type="Pfam" id="PF03797">
    <property type="entry name" value="Autotransporter"/>
    <property type="match status" value="1"/>
</dbReference>
<feature type="domain" description="Autotransporter" evidence="4">
    <location>
        <begin position="1089"/>
        <end position="1373"/>
    </location>
</feature>
<dbReference type="InterPro" id="IPR005546">
    <property type="entry name" value="Autotransporte_beta"/>
</dbReference>
<evidence type="ECO:0000256" key="1">
    <source>
        <dbReference type="ARBA" id="ARBA00023026"/>
    </source>
</evidence>
<reference evidence="5 6" key="1">
    <citation type="journal article" date="2017" name="MBio">
        <title>Type VI secretion-mediated competition in the bee gut microbiome.</title>
        <authorList>
            <person name="Steele M.I."/>
            <person name="Kwong W.K."/>
            <person name="Powell J.E."/>
            <person name="Whiteley M."/>
            <person name="Moran N.A."/>
        </authorList>
    </citation>
    <scope>NUCLEOTIDE SEQUENCE [LARGE SCALE GENOMIC DNA]</scope>
    <source>
        <strain evidence="5 6">Ruf1-X</strain>
    </source>
</reference>
<evidence type="ECO:0000313" key="6">
    <source>
        <dbReference type="Proteomes" id="UP000229970"/>
    </source>
</evidence>
<sequence length="1374" mass="147339">MNTIYKSKWSESTQTWVACSELVRGKTKNNCTKFVAAILLALASINSYAACDLTEDSPPSINATSKDSCQLTAPAYTNISASGATLQGNSINAQGKANGINKTITLIKSKLTANEVTTQNSSSNAQAQALSINNSTATVKSLTAINKGSTATVIETKNNANLTVENNLVIKDLVVKQTGASYNINNNNSTITVNGTIDITNQETPTSEETFGGVSSINNNGGKITADRISIKQKSKNSAIVQSNDDESDLDTSIEIRHDLDITATNQNASNPVIEISAGKIEVGNKTQITTNYNSRQLADDASAISIKDGQYIANGDVNITIKDDENNNSNKANGILLGDNATFINGGTAQVNGGDNTVIATNISNINSSKAKATVNNIGTIKSKDDGSVDSIVHNSKGTLMINNEGTGTIEGMISNKTQGIIQLENNGNILHGIKNTSGIININNNQASSKINGSITNNGGSININNNQVSSQIDASIKNDGDNAQVNINNTGTLSGDINNTKGKISIENTENGTIHSNINNNGDITLTNKGTVRSTTPVTITNQDQGNITIENTGTVSGDITNTGNGKITLNNQNTISGNIINTANDDANKPTVHIDITNTKDLTSQILNKGTGIIKITNTGTVLGDITNTGGRATDTDGNISKTHNNIEITNVGQLNNIINQGEGDIHLTNDGSNATVVGKMIKNTGTGNIKIDNQQKATLTHTFLNQSTNPDSFIEINNSGTINGDFENVGEGGKIFLQNYGTVTNHITNDTDLPNSYTSIMNYGELNSTIDINKGGFILDNQPGATSKINLTNKANLFPSVMNSGTLTGTIVNESGLFTFHNGGIFTGTTQNKSQGSLNLNNTGTWINNGNSTLSKLENTGTIEFPNISETDANDKNNYHTITVKGDYTGGGKGKIIVNTFWNDNGESYSDRIDIEGNVSGTPTTVSTHNGIYGDVSQKEISRHSATVIHVNGTTTDEAFWGDANTPNAGKAELKKIDSDTYGTGTNYAWVLTATPKPDPVPPTPTEPIQPDPADPAKPAPTEPVKPISPKPQKEVPIYAEPVSGYVQMPTVDMELGFTTIGTLHERRGENQTYNIHGANNTALGDSQQQTWGRVLAKHLDKDGKKRLDTAGNQSVLQIGHDFILDENDKTGARRHIGGYVSYGHNENDFRDQYRAENGYIVDDHYTGKGRTDAVSIGGYGTFYGNNGGYVDLVGQVTYLRNKYNARSNESVHQNGWGAALSAEAGKSFIVYGNNWFVEPQAQLVYQYLSLDDFNDRYRHIDQHNPSALRGRMGMRFGYNGNATDNLPPSSFYGIANIWHDFVNPKSVDIGRDTLKEEYAKTWGEIGAGIQWPITRQSDFYGDVRYEKNFGSDKRKGFKGTLGYKYTWL</sequence>
<dbReference type="RefSeq" id="WP_100139456.1">
    <property type="nucleotide sequence ID" value="NZ_MEIP01000026.1"/>
</dbReference>
<dbReference type="Gene3D" id="2.160.20.20">
    <property type="match status" value="1"/>
</dbReference>
<dbReference type="InterPro" id="IPR051551">
    <property type="entry name" value="Autotransporter_adhesion"/>
</dbReference>
<dbReference type="InterPro" id="IPR036709">
    <property type="entry name" value="Autotransporte_beta_dom_sf"/>
</dbReference>
<dbReference type="Pfam" id="PF13018">
    <property type="entry name" value="ESPR"/>
    <property type="match status" value="1"/>
</dbReference>
<dbReference type="SUPFAM" id="SSF51126">
    <property type="entry name" value="Pectin lyase-like"/>
    <property type="match status" value="1"/>
</dbReference>
<keyword evidence="3" id="KW-0732">Signal</keyword>
<dbReference type="Gene3D" id="2.40.128.130">
    <property type="entry name" value="Autotransporter beta-domain"/>
    <property type="match status" value="1"/>
</dbReference>
<dbReference type="InterPro" id="IPR024973">
    <property type="entry name" value="ESPR"/>
</dbReference>
<dbReference type="SUPFAM" id="SSF103515">
    <property type="entry name" value="Autotransporter"/>
    <property type="match status" value="1"/>
</dbReference>
<dbReference type="GO" id="GO:0019867">
    <property type="term" value="C:outer membrane"/>
    <property type="evidence" value="ECO:0007669"/>
    <property type="project" value="InterPro"/>
</dbReference>
<evidence type="ECO:0000259" key="4">
    <source>
        <dbReference type="PROSITE" id="PS51208"/>
    </source>
</evidence>
<dbReference type="PANTHER" id="PTHR35037:SF3">
    <property type="entry name" value="C-TERMINAL REGION OF AIDA-LIKE PROTEIN"/>
    <property type="match status" value="1"/>
</dbReference>
<comment type="caution">
    <text evidence="5">The sequence shown here is derived from an EMBL/GenBank/DDBJ whole genome shotgun (WGS) entry which is preliminary data.</text>
</comment>
<keyword evidence="1" id="KW-0843">Virulence</keyword>
<gene>
    <name evidence="5" type="ORF">BHC46_10655</name>
</gene>
<dbReference type="Proteomes" id="UP000229970">
    <property type="component" value="Unassembled WGS sequence"/>
</dbReference>
<dbReference type="PANTHER" id="PTHR35037">
    <property type="entry name" value="C-TERMINAL REGION OF AIDA-LIKE PROTEIN"/>
    <property type="match status" value="1"/>
</dbReference>
<feature type="signal peptide" evidence="3">
    <location>
        <begin position="1"/>
        <end position="49"/>
    </location>
</feature>
<evidence type="ECO:0000256" key="2">
    <source>
        <dbReference type="SAM" id="MobiDB-lite"/>
    </source>
</evidence>
<evidence type="ECO:0000313" key="5">
    <source>
        <dbReference type="EMBL" id="PIT44372.1"/>
    </source>
</evidence>
<dbReference type="InterPro" id="IPR011050">
    <property type="entry name" value="Pectin_lyase_fold/virulence"/>
</dbReference>
<feature type="region of interest" description="Disordered" evidence="2">
    <location>
        <begin position="1000"/>
        <end position="1038"/>
    </location>
</feature>
<dbReference type="NCBIfam" id="TIGR01414">
    <property type="entry name" value="autotrans_barl"/>
    <property type="match status" value="1"/>
</dbReference>
<dbReference type="InterPro" id="IPR006315">
    <property type="entry name" value="OM_autotransptr_brl_dom"/>
</dbReference>
<name>A0A2N9XCJ9_9NEIS</name>
<organism evidence="5 6">
    <name type="scientific">Snodgrassella alvi</name>
    <dbReference type="NCBI Taxonomy" id="1196083"/>
    <lineage>
        <taxon>Bacteria</taxon>
        <taxon>Pseudomonadati</taxon>
        <taxon>Pseudomonadota</taxon>
        <taxon>Betaproteobacteria</taxon>
        <taxon>Neisseriales</taxon>
        <taxon>Neisseriaceae</taxon>
        <taxon>Snodgrassella</taxon>
    </lineage>
</organism>
<evidence type="ECO:0000256" key="3">
    <source>
        <dbReference type="SAM" id="SignalP"/>
    </source>
</evidence>
<protein>
    <recommendedName>
        <fullName evidence="4">Autotransporter domain-containing protein</fullName>
    </recommendedName>
</protein>
<proteinExistence type="predicted"/>